<dbReference type="EMBL" id="QGKX02000004">
    <property type="protein sequence ID" value="KAF3601410.1"/>
    <property type="molecule type" value="Genomic_DNA"/>
</dbReference>
<protein>
    <submittedName>
        <fullName evidence="2">Uncharacterized protein</fullName>
    </submittedName>
</protein>
<comment type="caution">
    <text evidence="2">The sequence shown here is derived from an EMBL/GenBank/DDBJ whole genome shotgun (WGS) entry which is preliminary data.</text>
</comment>
<organism evidence="2 3">
    <name type="scientific">Brassica cretica</name>
    <name type="common">Mustard</name>
    <dbReference type="NCBI Taxonomy" id="69181"/>
    <lineage>
        <taxon>Eukaryota</taxon>
        <taxon>Viridiplantae</taxon>
        <taxon>Streptophyta</taxon>
        <taxon>Embryophyta</taxon>
        <taxon>Tracheophyta</taxon>
        <taxon>Spermatophyta</taxon>
        <taxon>Magnoliopsida</taxon>
        <taxon>eudicotyledons</taxon>
        <taxon>Gunneridae</taxon>
        <taxon>Pentapetalae</taxon>
        <taxon>rosids</taxon>
        <taxon>malvids</taxon>
        <taxon>Brassicales</taxon>
        <taxon>Brassicaceae</taxon>
        <taxon>Brassiceae</taxon>
        <taxon>Brassica</taxon>
    </lineage>
</organism>
<feature type="compositionally biased region" description="Basic residues" evidence="1">
    <location>
        <begin position="49"/>
        <end position="59"/>
    </location>
</feature>
<accession>A0A8S9SN21</accession>
<evidence type="ECO:0000313" key="2">
    <source>
        <dbReference type="EMBL" id="KAF3601410.1"/>
    </source>
</evidence>
<feature type="compositionally biased region" description="Basic and acidic residues" evidence="1">
    <location>
        <begin position="503"/>
        <end position="517"/>
    </location>
</feature>
<feature type="region of interest" description="Disordered" evidence="1">
    <location>
        <begin position="12"/>
        <end position="59"/>
    </location>
</feature>
<evidence type="ECO:0000313" key="3">
    <source>
        <dbReference type="Proteomes" id="UP000712600"/>
    </source>
</evidence>
<dbReference type="Proteomes" id="UP000712600">
    <property type="component" value="Unassembled WGS sequence"/>
</dbReference>
<name>A0A8S9SN21_BRACR</name>
<reference evidence="2" key="1">
    <citation type="submission" date="2019-12" db="EMBL/GenBank/DDBJ databases">
        <title>Genome sequencing and annotation of Brassica cretica.</title>
        <authorList>
            <person name="Studholme D.J."/>
            <person name="Sarris P."/>
        </authorList>
    </citation>
    <scope>NUCLEOTIDE SEQUENCE</scope>
    <source>
        <strain evidence="2">PFS-109/04</strain>
        <tissue evidence="2">Leaf</tissue>
    </source>
</reference>
<dbReference type="Gene3D" id="2.40.70.10">
    <property type="entry name" value="Acid Proteases"/>
    <property type="match status" value="1"/>
</dbReference>
<sequence length="535" mass="60953">MQLPKIDVARMNALRNPSQPSEHMANNFEQLSDDAPEPLQVDQTSERRTLRKRKEKVPKHLKQGVNEKEMDNFTKRVLRIPLHNPFEEVYFTHSSSVSILPKVMAYHLGLKIEASKDSFTFVDHSTRNLGGIIRDLEVQIGNALVPIDFHVLENKLNKNHSLLLGRAFIATVGAVCNMQTNQLCFTLINPYVYYDPDRVPQAAIDYHYGDKISRQGDYFIGSWADDNLHESFVVDTELPETRSDEYVEDCHREKNIEYHGLAMDDGELLHTSSADVTSTTIDNNIKLSIDDHRKPNLEVQVKDNTDYGYLTPDEFVVFRDPEGQVRAMDGLILKIYLKDVAEIIAMNGSSNFFNPKKRLEDSPSIDDAVATSIDGQFESRRSTLHLNKKRKPRWKNTELTTRTDEMKQDINTLRNQHVVGARRSTSIAAHAQTSIDASIQSLIDAQFTSFEDRLQSFTYRLDGVCYPLRDSVDELISRLDALLQEMDTIQRQLDSQAEPSPSIDRRTRPSIDRRTRPSIDGSTTKQAGYRAVPTG</sequence>
<dbReference type="InterPro" id="IPR021109">
    <property type="entry name" value="Peptidase_aspartic_dom_sf"/>
</dbReference>
<evidence type="ECO:0000256" key="1">
    <source>
        <dbReference type="SAM" id="MobiDB-lite"/>
    </source>
</evidence>
<feature type="region of interest" description="Disordered" evidence="1">
    <location>
        <begin position="491"/>
        <end position="535"/>
    </location>
</feature>
<gene>
    <name evidence="2" type="ORF">F2Q69_00035342</name>
</gene>
<proteinExistence type="predicted"/>
<dbReference type="AlphaFoldDB" id="A0A8S9SN21"/>